<keyword evidence="2" id="KW-1185">Reference proteome</keyword>
<dbReference type="Proteomes" id="UP000198318">
    <property type="component" value="Unassembled WGS sequence"/>
</dbReference>
<dbReference type="EMBL" id="FZOR01000006">
    <property type="protein sequence ID" value="SNS57541.1"/>
    <property type="molecule type" value="Genomic_DNA"/>
</dbReference>
<organism evidence="1 2">
    <name type="scientific">Actinomadura meyerae</name>
    <dbReference type="NCBI Taxonomy" id="240840"/>
    <lineage>
        <taxon>Bacteria</taxon>
        <taxon>Bacillati</taxon>
        <taxon>Actinomycetota</taxon>
        <taxon>Actinomycetes</taxon>
        <taxon>Streptosporangiales</taxon>
        <taxon>Thermomonosporaceae</taxon>
        <taxon>Actinomadura</taxon>
    </lineage>
</organism>
<proteinExistence type="predicted"/>
<protein>
    <submittedName>
        <fullName evidence="1">Uncharacterized protein</fullName>
    </submittedName>
</protein>
<name>A0A239FL63_9ACTN</name>
<evidence type="ECO:0000313" key="1">
    <source>
        <dbReference type="EMBL" id="SNS57541.1"/>
    </source>
</evidence>
<evidence type="ECO:0000313" key="2">
    <source>
        <dbReference type="Proteomes" id="UP000198318"/>
    </source>
</evidence>
<sequence length="111" mass="12589">MTAVLVAALLLGALALAVRRRRRLYWRASETLAQLRRAEKAVRLIAAQRDEAVAAQNRAEALGKTALSEHRSLTEACYDLAKRWDALPREHSGAHAEQLRRVVRLHSWDLR</sequence>
<reference evidence="1 2" key="1">
    <citation type="submission" date="2017-06" db="EMBL/GenBank/DDBJ databases">
        <authorList>
            <person name="Kim H.J."/>
            <person name="Triplett B.A."/>
        </authorList>
    </citation>
    <scope>NUCLEOTIDE SEQUENCE [LARGE SCALE GENOMIC DNA]</scope>
    <source>
        <strain evidence="1 2">DSM 44715</strain>
    </source>
</reference>
<gene>
    <name evidence="1" type="ORF">SAMN05443665_100668</name>
</gene>
<accession>A0A239FL63</accession>
<dbReference type="AlphaFoldDB" id="A0A239FL63"/>